<proteinExistence type="predicted"/>
<accession>A0A1V6QBM2</accession>
<comment type="caution">
    <text evidence="2">The sequence shown here is derived from an EMBL/GenBank/DDBJ whole genome shotgun (WGS) entry which is preliminary data.</text>
</comment>
<name>A0A1V6QBM2_9EURO</name>
<dbReference type="AlphaFoldDB" id="A0A1V6QBM2"/>
<feature type="region of interest" description="Disordered" evidence="1">
    <location>
        <begin position="89"/>
        <end position="116"/>
    </location>
</feature>
<dbReference type="Proteomes" id="UP000191672">
    <property type="component" value="Unassembled WGS sequence"/>
</dbReference>
<keyword evidence="3" id="KW-1185">Reference proteome</keyword>
<organism evidence="2 3">
    <name type="scientific">Penicillium antarcticum</name>
    <dbReference type="NCBI Taxonomy" id="416450"/>
    <lineage>
        <taxon>Eukaryota</taxon>
        <taxon>Fungi</taxon>
        <taxon>Dikarya</taxon>
        <taxon>Ascomycota</taxon>
        <taxon>Pezizomycotina</taxon>
        <taxon>Eurotiomycetes</taxon>
        <taxon>Eurotiomycetidae</taxon>
        <taxon>Eurotiales</taxon>
        <taxon>Aspergillaceae</taxon>
        <taxon>Penicillium</taxon>
    </lineage>
</organism>
<sequence>MAAPKGFKRQIGPYVIKDDPPRMGVYIDLLFEIASQGDSVEVQFEGENGPDSLLTMNLKPDLIPNQGFTAFNMKLNHDNFKNLKKGGIRESYREEHQHSSHTLQRIHRRHHPWQNS</sequence>
<gene>
    <name evidence="2" type="ORF">PENANT_c008G04778</name>
</gene>
<evidence type="ECO:0000256" key="1">
    <source>
        <dbReference type="SAM" id="MobiDB-lite"/>
    </source>
</evidence>
<reference evidence="3" key="1">
    <citation type="journal article" date="2017" name="Nat. Microbiol.">
        <title>Global analysis of biosynthetic gene clusters reveals vast potential of secondary metabolite production in Penicillium species.</title>
        <authorList>
            <person name="Nielsen J.C."/>
            <person name="Grijseels S."/>
            <person name="Prigent S."/>
            <person name="Ji B."/>
            <person name="Dainat J."/>
            <person name="Nielsen K.F."/>
            <person name="Frisvad J.C."/>
            <person name="Workman M."/>
            <person name="Nielsen J."/>
        </authorList>
    </citation>
    <scope>NUCLEOTIDE SEQUENCE [LARGE SCALE GENOMIC DNA]</scope>
    <source>
        <strain evidence="3">IBT 31811</strain>
    </source>
</reference>
<protein>
    <submittedName>
        <fullName evidence="2">Uncharacterized protein</fullName>
    </submittedName>
</protein>
<dbReference type="EMBL" id="MDYN01000008">
    <property type="protein sequence ID" value="OQD86246.1"/>
    <property type="molecule type" value="Genomic_DNA"/>
</dbReference>
<feature type="compositionally biased region" description="Basic residues" evidence="1">
    <location>
        <begin position="104"/>
        <end position="116"/>
    </location>
</feature>
<evidence type="ECO:0000313" key="3">
    <source>
        <dbReference type="Proteomes" id="UP000191672"/>
    </source>
</evidence>
<evidence type="ECO:0000313" key="2">
    <source>
        <dbReference type="EMBL" id="OQD86246.1"/>
    </source>
</evidence>
<feature type="compositionally biased region" description="Basic and acidic residues" evidence="1">
    <location>
        <begin position="89"/>
        <end position="98"/>
    </location>
</feature>